<accession>A0A7K0K1S0</accession>
<organism evidence="1 2">
    <name type="scientific">Mobiluncus porci</name>
    <dbReference type="NCBI Taxonomy" id="2652278"/>
    <lineage>
        <taxon>Bacteria</taxon>
        <taxon>Bacillati</taxon>
        <taxon>Actinomycetota</taxon>
        <taxon>Actinomycetes</taxon>
        <taxon>Actinomycetales</taxon>
        <taxon>Actinomycetaceae</taxon>
        <taxon>Mobiluncus</taxon>
    </lineage>
</organism>
<dbReference type="AlphaFoldDB" id="A0A7K0K1S0"/>
<name>A0A7K0K1S0_9ACTO</name>
<comment type="caution">
    <text evidence="1">The sequence shown here is derived from an EMBL/GenBank/DDBJ whole genome shotgun (WGS) entry which is preliminary data.</text>
</comment>
<protein>
    <recommendedName>
        <fullName evidence="3">DUF4439 domain-containing protein</fullName>
    </recommendedName>
</protein>
<gene>
    <name evidence="1" type="ORF">FYJ63_03815</name>
</gene>
<proteinExistence type="predicted"/>
<dbReference type="Proteomes" id="UP000442535">
    <property type="component" value="Unassembled WGS sequence"/>
</dbReference>
<keyword evidence="2" id="KW-1185">Reference proteome</keyword>
<evidence type="ECO:0000313" key="2">
    <source>
        <dbReference type="Proteomes" id="UP000442535"/>
    </source>
</evidence>
<dbReference type="EMBL" id="VUMY01000005">
    <property type="protein sequence ID" value="MST49368.1"/>
    <property type="molecule type" value="Genomic_DNA"/>
</dbReference>
<evidence type="ECO:0000313" key="1">
    <source>
        <dbReference type="EMBL" id="MST49368.1"/>
    </source>
</evidence>
<evidence type="ECO:0008006" key="3">
    <source>
        <dbReference type="Google" id="ProtNLM"/>
    </source>
</evidence>
<reference evidence="1 2" key="1">
    <citation type="submission" date="2019-08" db="EMBL/GenBank/DDBJ databases">
        <title>In-depth cultivation of the pig gut microbiome towards novel bacterial diversity and tailored functional studies.</title>
        <authorList>
            <person name="Wylensek D."/>
            <person name="Hitch T.C.A."/>
            <person name="Clavel T."/>
        </authorList>
    </citation>
    <scope>NUCLEOTIDE SEQUENCE [LARGE SCALE GENOMIC DNA]</scope>
    <source>
        <strain evidence="1 2">RF-GAM-744-WT-7</strain>
    </source>
</reference>
<sequence>MRLDTPPDALPSLDPGQAGISVVTRAQEAISTGADALANDGSQSAALRDAAGIVRDQAAQRLSVMGGVWNPWPSGVPSGAETGPTPSAVPGTVADLLQLLVDSGATACRSASAAPNRTDATLLAGTCAASALDANRLSVASGVAVPSLSAKDSAAPPTNPDEPGVKIEDLALLDKLREAESALDFARYRAETAAAFLSGDDRAWALGRAEALSWEVQRLVELGVEDVRAGQYALDFETLADKSAAIHLLNSADADAFAAELEVLAALPPAGKDHPERRDPWIGAARDSAFSQARFGVPPATIFSQLWP</sequence>